<evidence type="ECO:0000256" key="3">
    <source>
        <dbReference type="ARBA" id="ARBA00023125"/>
    </source>
</evidence>
<dbReference type="EMBL" id="DS269220">
    <property type="protein sequence ID" value="EFP10815.1"/>
    <property type="molecule type" value="Genomic_DNA"/>
</dbReference>
<dbReference type="GO" id="GO:0005634">
    <property type="term" value="C:nucleus"/>
    <property type="evidence" value="ECO:0007669"/>
    <property type="project" value="UniProtKB-SubCell"/>
</dbReference>
<accession>E3NNJ0</accession>
<keyword evidence="5" id="KW-0804">Transcription</keyword>
<comment type="subcellular location">
    <subcellularLocation>
        <location evidence="1">Nucleus</location>
    </subcellularLocation>
</comment>
<protein>
    <recommendedName>
        <fullName evidence="8">CUT domain-containing protein</fullName>
    </recommendedName>
</protein>
<gene>
    <name evidence="9" type="ORF">CRE_06203</name>
</gene>
<keyword evidence="2" id="KW-0805">Transcription regulation</keyword>
<keyword evidence="10" id="KW-1185">Reference proteome</keyword>
<sequence>MIDSADPYMIPTTALCLQQTIDESNSILTELTNVRHPRNTDCYGILKRKEVPISCFEREMVEKENRFDKRYTPYGSKDLPIYFMFSLEIPQPYDKIVELFFQDENQYPNEFQPATKKMKLEDYSVEQQMAVDSVSDQERGVTREFNNAVLNFNCPMPSSSLTDTFSPVTSTPSTSSRPRSMSAKQAHELLSTPIPDNVYLDTKDIARQMKEWFTFGICTQAYFAGNVLGTVRNRLHRVLTIPRPFDSLKAGKELYIKMYNWLKLSEDVKNEILSIFGINDEKPKKFTNVSADLGSFPDEYDYPKLGSRKRQVSLESEASSDSGVSTMSTRSSCHSSISTQIFETIEEDYDFPQSLTSSVSGSSLSPESSFHTSITTETFNGIINKPANYVDTKRISVVVKNWLEITQATQEWFATKILKRCRRTLNQCLNNPKDWKELNQKREIYVKMHNWMCLTEEQRHEMMRVYKAPNMDSH</sequence>
<keyword evidence="4" id="KW-0371">Homeobox</keyword>
<keyword evidence="6" id="KW-0539">Nucleus</keyword>
<evidence type="ECO:0000259" key="8">
    <source>
        <dbReference type="PROSITE" id="PS51042"/>
    </source>
</evidence>
<dbReference type="Proteomes" id="UP000008281">
    <property type="component" value="Unassembled WGS sequence"/>
</dbReference>
<evidence type="ECO:0000256" key="6">
    <source>
        <dbReference type="ARBA" id="ARBA00023242"/>
    </source>
</evidence>
<dbReference type="Pfam" id="PF02376">
    <property type="entry name" value="CUT"/>
    <property type="match status" value="2"/>
</dbReference>
<dbReference type="AlphaFoldDB" id="E3NNJ0"/>
<proteinExistence type="predicted"/>
<evidence type="ECO:0000256" key="4">
    <source>
        <dbReference type="ARBA" id="ARBA00023155"/>
    </source>
</evidence>
<dbReference type="InterPro" id="IPR051649">
    <property type="entry name" value="CUT_Homeobox"/>
</dbReference>
<feature type="domain" description="CUT" evidence="8">
    <location>
        <begin position="381"/>
        <end position="467"/>
    </location>
</feature>
<dbReference type="Gene3D" id="1.10.260.40">
    <property type="entry name" value="lambda repressor-like DNA-binding domains"/>
    <property type="match status" value="2"/>
</dbReference>
<dbReference type="SMART" id="SM01109">
    <property type="entry name" value="CUT"/>
    <property type="match status" value="2"/>
</dbReference>
<feature type="compositionally biased region" description="Polar residues" evidence="7">
    <location>
        <begin position="313"/>
        <end position="324"/>
    </location>
</feature>
<dbReference type="InterPro" id="IPR003350">
    <property type="entry name" value="CUT_dom"/>
</dbReference>
<name>E3NNJ0_CAERE</name>
<reference evidence="9" key="1">
    <citation type="submission" date="2007-07" db="EMBL/GenBank/DDBJ databases">
        <title>PCAP assembly of the Caenorhabditis remanei genome.</title>
        <authorList>
            <consortium name="The Caenorhabditis remanei Sequencing Consortium"/>
            <person name="Wilson R.K."/>
        </authorList>
    </citation>
    <scope>NUCLEOTIDE SEQUENCE [LARGE SCALE GENOMIC DNA]</scope>
    <source>
        <strain evidence="9">PB4641</strain>
    </source>
</reference>
<evidence type="ECO:0000256" key="5">
    <source>
        <dbReference type="ARBA" id="ARBA00023163"/>
    </source>
</evidence>
<dbReference type="GO" id="GO:0000978">
    <property type="term" value="F:RNA polymerase II cis-regulatory region sequence-specific DNA binding"/>
    <property type="evidence" value="ECO:0007669"/>
    <property type="project" value="TreeGrafter"/>
</dbReference>
<dbReference type="eggNOG" id="KOG2252">
    <property type="taxonomic scope" value="Eukaryota"/>
</dbReference>
<evidence type="ECO:0000313" key="10">
    <source>
        <dbReference type="Proteomes" id="UP000008281"/>
    </source>
</evidence>
<evidence type="ECO:0000313" key="9">
    <source>
        <dbReference type="EMBL" id="EFP10815.1"/>
    </source>
</evidence>
<evidence type="ECO:0000256" key="1">
    <source>
        <dbReference type="ARBA" id="ARBA00004123"/>
    </source>
</evidence>
<dbReference type="PROSITE" id="PS51042">
    <property type="entry name" value="CUT"/>
    <property type="match status" value="2"/>
</dbReference>
<dbReference type="OrthoDB" id="5911112at2759"/>
<organism evidence="10">
    <name type="scientific">Caenorhabditis remanei</name>
    <name type="common">Caenorhabditis vulgaris</name>
    <dbReference type="NCBI Taxonomy" id="31234"/>
    <lineage>
        <taxon>Eukaryota</taxon>
        <taxon>Metazoa</taxon>
        <taxon>Ecdysozoa</taxon>
        <taxon>Nematoda</taxon>
        <taxon>Chromadorea</taxon>
        <taxon>Rhabditida</taxon>
        <taxon>Rhabditina</taxon>
        <taxon>Rhabditomorpha</taxon>
        <taxon>Rhabditoidea</taxon>
        <taxon>Rhabditidae</taxon>
        <taxon>Peloderinae</taxon>
        <taxon>Caenorhabditis</taxon>
    </lineage>
</organism>
<dbReference type="GO" id="GO:0000981">
    <property type="term" value="F:DNA-binding transcription factor activity, RNA polymerase II-specific"/>
    <property type="evidence" value="ECO:0007669"/>
    <property type="project" value="TreeGrafter"/>
</dbReference>
<feature type="domain" description="CUT" evidence="8">
    <location>
        <begin position="191"/>
        <end position="277"/>
    </location>
</feature>
<dbReference type="InParanoid" id="E3NNJ0"/>
<dbReference type="InterPro" id="IPR010982">
    <property type="entry name" value="Lambda_DNA-bd_dom_sf"/>
</dbReference>
<evidence type="ECO:0000256" key="7">
    <source>
        <dbReference type="SAM" id="MobiDB-lite"/>
    </source>
</evidence>
<evidence type="ECO:0000256" key="2">
    <source>
        <dbReference type="ARBA" id="ARBA00023015"/>
    </source>
</evidence>
<keyword evidence="3" id="KW-0238">DNA-binding</keyword>
<dbReference type="PANTHER" id="PTHR14057:SF32">
    <property type="entry name" value="HOMEOBOX PROTEIN CEH-21-RELATED"/>
    <property type="match status" value="1"/>
</dbReference>
<dbReference type="PANTHER" id="PTHR14057">
    <property type="entry name" value="TRANSCRIPTION FACTOR ONECUT"/>
    <property type="match status" value="1"/>
</dbReference>
<dbReference type="SUPFAM" id="SSF47413">
    <property type="entry name" value="lambda repressor-like DNA-binding domains"/>
    <property type="match status" value="2"/>
</dbReference>
<dbReference type="HOGENOM" id="CLU_032170_0_0_1"/>
<feature type="region of interest" description="Disordered" evidence="7">
    <location>
        <begin position="311"/>
        <end position="331"/>
    </location>
</feature>